<reference evidence="1 2" key="1">
    <citation type="journal article" date="2019" name="Nat. Microbiol.">
        <title>Mediterranean grassland soil C-N compound turnover is dependent on rainfall and depth, and is mediated by genomically divergent microorganisms.</title>
        <authorList>
            <person name="Diamond S."/>
            <person name="Andeer P.F."/>
            <person name="Li Z."/>
            <person name="Crits-Christoph A."/>
            <person name="Burstein D."/>
            <person name="Anantharaman K."/>
            <person name="Lane K.R."/>
            <person name="Thomas B.C."/>
            <person name="Pan C."/>
            <person name="Northen T.R."/>
            <person name="Banfield J.F."/>
        </authorList>
    </citation>
    <scope>NUCLEOTIDE SEQUENCE [LARGE SCALE GENOMIC DNA]</scope>
    <source>
        <strain evidence="1">NP_7</strain>
    </source>
</reference>
<organism evidence="1 2">
    <name type="scientific">Candidatus Segetimicrobium genomatis</name>
    <dbReference type="NCBI Taxonomy" id="2569760"/>
    <lineage>
        <taxon>Bacteria</taxon>
        <taxon>Bacillati</taxon>
        <taxon>Candidatus Sysuimicrobiota</taxon>
        <taxon>Candidatus Sysuimicrobiia</taxon>
        <taxon>Candidatus Sysuimicrobiales</taxon>
        <taxon>Candidatus Segetimicrobiaceae</taxon>
        <taxon>Candidatus Segetimicrobium</taxon>
    </lineage>
</organism>
<dbReference type="EMBL" id="VBAO01000506">
    <property type="protein sequence ID" value="TMI76623.1"/>
    <property type="molecule type" value="Genomic_DNA"/>
</dbReference>
<proteinExistence type="predicted"/>
<accession>A0A537IZB2</accession>
<name>A0A537IZB2_9BACT</name>
<gene>
    <name evidence="1" type="ORF">E6H04_14900</name>
</gene>
<comment type="caution">
    <text evidence="1">The sequence shown here is derived from an EMBL/GenBank/DDBJ whole genome shotgun (WGS) entry which is preliminary data.</text>
</comment>
<sequence>MLPLFRNFIRATCRVTLSLGQGVGGVLAVVRLGPVPGREDQLRAWLTGTILPALVEGPEIVGAHLCEADPSISRIPTDEQKLRGRQDVTPRWIALAEGSEVEAVDAGWRRVAGADELGRHGAAPDASAGIYRLLYSLDRR</sequence>
<evidence type="ECO:0000313" key="2">
    <source>
        <dbReference type="Proteomes" id="UP000320048"/>
    </source>
</evidence>
<evidence type="ECO:0000313" key="1">
    <source>
        <dbReference type="EMBL" id="TMI76623.1"/>
    </source>
</evidence>
<dbReference type="Proteomes" id="UP000320048">
    <property type="component" value="Unassembled WGS sequence"/>
</dbReference>
<protein>
    <submittedName>
        <fullName evidence="1">Uncharacterized protein</fullName>
    </submittedName>
</protein>
<dbReference type="AlphaFoldDB" id="A0A537IZB2"/>